<dbReference type="InterPro" id="IPR037696">
    <property type="entry name" value="CCDC77"/>
</dbReference>
<sequence>MPFCFYIHPNPESSVDNMREEEISELQKALSDMQVYLFQEREHEDKKKIQKLLALVGPSEGDVTYFHKEPPNKVSAPVFFFPWRSGAASRQAHLKKSTGVWPGQTLSPNQC</sequence>
<reference evidence="1" key="1">
    <citation type="journal article" date="2010" name="Science">
        <title>The genome of the Western clawed frog Xenopus tropicalis.</title>
        <authorList>
            <person name="Hellsten U."/>
            <person name="Harland R.M."/>
            <person name="Gilchrist M.J."/>
            <person name="Hendrix D."/>
            <person name="Jurka J."/>
            <person name="Kapitonov V."/>
            <person name="Ovcharenko I."/>
            <person name="Putnam N.H."/>
            <person name="Shu S."/>
            <person name="Taher L."/>
            <person name="Blitz I.L."/>
            <person name="Blumberg B."/>
            <person name="Dichmann D.S."/>
            <person name="Dubchak I."/>
            <person name="Amaya E."/>
            <person name="Detter J.C."/>
            <person name="Fletcher R."/>
            <person name="Gerhard D.S."/>
            <person name="Goodstein D."/>
            <person name="Graves T."/>
            <person name="Grigoriev I.V."/>
            <person name="Grimwood J."/>
            <person name="Kawashima T."/>
            <person name="Lindquist E."/>
            <person name="Lucas S.M."/>
            <person name="Mead P.E."/>
            <person name="Mitros T."/>
            <person name="Ogino H."/>
            <person name="Ohta Y."/>
            <person name="Poliakov A.V."/>
            <person name="Pollet N."/>
            <person name="Robert J."/>
            <person name="Salamov A."/>
            <person name="Sater A.K."/>
            <person name="Schmutz J."/>
            <person name="Terry A."/>
            <person name="Vize P.D."/>
            <person name="Warren W.C."/>
            <person name="Wells D."/>
            <person name="Wills A."/>
            <person name="Wilson R.K."/>
            <person name="Zimmerman L.B."/>
            <person name="Zorn A.M."/>
            <person name="Grainger R."/>
            <person name="Grammer T."/>
            <person name="Khokha M.K."/>
            <person name="Richardson P.M."/>
            <person name="Rokhsar D.S."/>
        </authorList>
    </citation>
    <scope>NUCLEOTIDE SEQUENCE [LARGE SCALE GENOMIC DNA]</scope>
    <source>
        <strain evidence="1">Nigerian</strain>
    </source>
</reference>
<protein>
    <submittedName>
        <fullName evidence="1">Uncharacterized protein</fullName>
    </submittedName>
</protein>
<dbReference type="PANTHER" id="PTHR22091">
    <property type="entry name" value="COILED-COIL DOMAIN-CONTAINING PROTEIN 77"/>
    <property type="match status" value="1"/>
</dbReference>
<dbReference type="GeneTree" id="ENSGT00390000010251"/>
<name>A0A6I8QQI8_XENTR</name>
<dbReference type="Ensembl" id="ENSXETT00000076110">
    <property type="protein sequence ID" value="ENSXETP00000075433"/>
    <property type="gene ID" value="ENSXETG00000041029"/>
</dbReference>
<organism evidence="1">
    <name type="scientific">Xenopus tropicalis</name>
    <name type="common">Western clawed frog</name>
    <name type="synonym">Silurana tropicalis</name>
    <dbReference type="NCBI Taxonomy" id="8364"/>
    <lineage>
        <taxon>Eukaryota</taxon>
        <taxon>Metazoa</taxon>
        <taxon>Chordata</taxon>
        <taxon>Craniata</taxon>
        <taxon>Vertebrata</taxon>
        <taxon>Euteleostomi</taxon>
        <taxon>Amphibia</taxon>
        <taxon>Batrachia</taxon>
        <taxon>Anura</taxon>
        <taxon>Pipoidea</taxon>
        <taxon>Pipidae</taxon>
        <taxon>Xenopodinae</taxon>
        <taxon>Xenopus</taxon>
        <taxon>Silurana</taxon>
    </lineage>
</organism>
<reference evidence="1" key="2">
    <citation type="submission" date="2020-05" db="UniProtKB">
        <authorList>
            <consortium name="Ensembl"/>
        </authorList>
    </citation>
    <scope>IDENTIFICATION</scope>
</reference>
<dbReference type="AlphaFoldDB" id="A0A6I8QQI8"/>
<dbReference type="PANTHER" id="PTHR22091:SF1">
    <property type="entry name" value="COILED-COIL DOMAIN-CONTAINING PROTEIN 77"/>
    <property type="match status" value="1"/>
</dbReference>
<evidence type="ECO:0000313" key="1">
    <source>
        <dbReference type="Ensembl" id="ENSXETP00000075433"/>
    </source>
</evidence>
<proteinExistence type="predicted"/>
<accession>A0A6I8QQI8</accession>